<name>A0A183EG00_9BILA</name>
<dbReference type="AlphaFoldDB" id="A0A183EG00"/>
<sequence length="98" mass="11342">LPYPGSPIKARQNMVGMFSVRSIWPTDEERKAAVSELYNFKTLRKRKWLQDVLLEESDSDSDGEFPFTLPDLHTIVKAFEAKFLWLPPPPIVFVSDFL</sequence>
<proteinExistence type="predicted"/>
<accession>A0A183EG00</accession>
<protein>
    <submittedName>
        <fullName evidence="1">Sister chromatid cohesion protein DCC1</fullName>
    </submittedName>
</protein>
<reference evidence="1" key="1">
    <citation type="submission" date="2016-06" db="UniProtKB">
        <authorList>
            <consortium name="WormBaseParasite"/>
        </authorList>
    </citation>
    <scope>IDENTIFICATION</scope>
</reference>
<organism evidence="1">
    <name type="scientific">Gongylonema pulchrum</name>
    <dbReference type="NCBI Taxonomy" id="637853"/>
    <lineage>
        <taxon>Eukaryota</taxon>
        <taxon>Metazoa</taxon>
        <taxon>Ecdysozoa</taxon>
        <taxon>Nematoda</taxon>
        <taxon>Chromadorea</taxon>
        <taxon>Rhabditida</taxon>
        <taxon>Spirurina</taxon>
        <taxon>Spiruromorpha</taxon>
        <taxon>Spiruroidea</taxon>
        <taxon>Gongylonematidae</taxon>
        <taxon>Gongylonema</taxon>
    </lineage>
</organism>
<dbReference type="WBParaSite" id="GPUH_0001991601-mRNA-1">
    <property type="protein sequence ID" value="GPUH_0001991601-mRNA-1"/>
    <property type="gene ID" value="GPUH_0001991601"/>
</dbReference>
<evidence type="ECO:0000313" key="1">
    <source>
        <dbReference type="WBParaSite" id="GPUH_0001991601-mRNA-1"/>
    </source>
</evidence>